<name>A0ACC0L1Y2_RHOML</name>
<sequence>MGRAPCCEKVGLKKGRWTAEEDEILTNYVHSNGEGSWRSLPKNAGLLRCGKSCRLRWINYLRFDVKRGNISPQEEEIIVKLHANLGNRWSMIAGQLPGRTDNEIKNYWNSHLSRKIHRFRSPNCNQPLPPVTIDLTDTGVAPKRRGGRKSRAAMKKNRSYFPTKGPKIPQEIGFISNIGLVPMPLTPTLDAEAKTNEIVGVASPNYQSHVNGMSGCGEEREELVMCPCEERESDGSISMYNAGVENSGVKSWVHDIMGDGIVDPKGVMNLEEEEEEREYCKKVVMNDGVIINSEERESGAMSSSNGDQSTNNGELQSCSSTKTSNWDLDWDDVVQGHELWGIEEEKMLSWFRGIDDIEKQESMVAWLLS</sequence>
<keyword evidence="2" id="KW-1185">Reference proteome</keyword>
<accession>A0ACC0L1Y2</accession>
<protein>
    <submittedName>
        <fullName evidence="1">Uncharacterized protein</fullName>
    </submittedName>
</protein>
<dbReference type="Proteomes" id="UP001062846">
    <property type="component" value="Chromosome 13"/>
</dbReference>
<comment type="caution">
    <text evidence="1">The sequence shown here is derived from an EMBL/GenBank/DDBJ whole genome shotgun (WGS) entry which is preliminary data.</text>
</comment>
<reference evidence="1" key="1">
    <citation type="submission" date="2022-02" db="EMBL/GenBank/DDBJ databases">
        <title>Plant Genome Project.</title>
        <authorList>
            <person name="Zhang R.-G."/>
        </authorList>
    </citation>
    <scope>NUCLEOTIDE SEQUENCE</scope>
    <source>
        <strain evidence="1">AT1</strain>
    </source>
</reference>
<proteinExistence type="predicted"/>
<organism evidence="1 2">
    <name type="scientific">Rhododendron molle</name>
    <name type="common">Chinese azalea</name>
    <name type="synonym">Azalea mollis</name>
    <dbReference type="NCBI Taxonomy" id="49168"/>
    <lineage>
        <taxon>Eukaryota</taxon>
        <taxon>Viridiplantae</taxon>
        <taxon>Streptophyta</taxon>
        <taxon>Embryophyta</taxon>
        <taxon>Tracheophyta</taxon>
        <taxon>Spermatophyta</taxon>
        <taxon>Magnoliopsida</taxon>
        <taxon>eudicotyledons</taxon>
        <taxon>Gunneridae</taxon>
        <taxon>Pentapetalae</taxon>
        <taxon>asterids</taxon>
        <taxon>Ericales</taxon>
        <taxon>Ericaceae</taxon>
        <taxon>Ericoideae</taxon>
        <taxon>Rhodoreae</taxon>
        <taxon>Rhododendron</taxon>
    </lineage>
</organism>
<evidence type="ECO:0000313" key="1">
    <source>
        <dbReference type="EMBL" id="KAI8522620.1"/>
    </source>
</evidence>
<dbReference type="EMBL" id="CM046400">
    <property type="protein sequence ID" value="KAI8522620.1"/>
    <property type="molecule type" value="Genomic_DNA"/>
</dbReference>
<gene>
    <name evidence="1" type="ORF">RHMOL_Rhmol13G0010200</name>
</gene>
<evidence type="ECO:0000313" key="2">
    <source>
        <dbReference type="Proteomes" id="UP001062846"/>
    </source>
</evidence>